<evidence type="ECO:0000313" key="2">
    <source>
        <dbReference type="Proteomes" id="UP000681075"/>
    </source>
</evidence>
<dbReference type="Proteomes" id="UP000681075">
    <property type="component" value="Unassembled WGS sequence"/>
</dbReference>
<comment type="caution">
    <text evidence="1">The sequence shown here is derived from an EMBL/GenBank/DDBJ whole genome shotgun (WGS) entry which is preliminary data.</text>
</comment>
<proteinExistence type="predicted"/>
<keyword evidence="2" id="KW-1185">Reference proteome</keyword>
<dbReference type="AlphaFoldDB" id="A0A8S8XB65"/>
<sequence>MRAGHEMFVHMRHFRTAGAPRRANLFDDSPRLVGRQTVNARKAGIVGSNLLNETANIRREISSRWHETSLGL</sequence>
<gene>
    <name evidence="1" type="ORF">TMPK1_13280</name>
</gene>
<organism evidence="1 2">
    <name type="scientific">Roseiterribacter gracilis</name>
    <dbReference type="NCBI Taxonomy" id="2812848"/>
    <lineage>
        <taxon>Bacteria</taxon>
        <taxon>Pseudomonadati</taxon>
        <taxon>Pseudomonadota</taxon>
        <taxon>Alphaproteobacteria</taxon>
        <taxon>Rhodospirillales</taxon>
        <taxon>Roseiterribacteraceae</taxon>
        <taxon>Roseiterribacter</taxon>
    </lineage>
</organism>
<protein>
    <submittedName>
        <fullName evidence="1">Uncharacterized protein</fullName>
    </submittedName>
</protein>
<accession>A0A8S8XB65</accession>
<dbReference type="EMBL" id="BOPV01000001">
    <property type="protein sequence ID" value="GIL39091.1"/>
    <property type="molecule type" value="Genomic_DNA"/>
</dbReference>
<evidence type="ECO:0000313" key="1">
    <source>
        <dbReference type="EMBL" id="GIL39091.1"/>
    </source>
</evidence>
<name>A0A8S8XB65_9PROT</name>
<reference evidence="1" key="1">
    <citation type="submission" date="2021-02" db="EMBL/GenBank/DDBJ databases">
        <title>Genome sequence of Rhodospirillales sp. strain TMPK1 isolated from soil.</title>
        <authorList>
            <person name="Nakai R."/>
            <person name="Kusada H."/>
            <person name="Tamaki H."/>
        </authorList>
    </citation>
    <scope>NUCLEOTIDE SEQUENCE</scope>
    <source>
        <strain evidence="1">TMPK1</strain>
    </source>
</reference>